<evidence type="ECO:0000256" key="8">
    <source>
        <dbReference type="ARBA" id="ARBA00022490"/>
    </source>
</evidence>
<keyword evidence="15" id="KW-0067">ATP-binding</keyword>
<evidence type="ECO:0000256" key="19">
    <source>
        <dbReference type="ARBA" id="ARBA00023098"/>
    </source>
</evidence>
<dbReference type="PANTHER" id="PTHR23118">
    <property type="entry name" value="ATP-CITRATE SYNTHASE"/>
    <property type="match status" value="1"/>
</dbReference>
<evidence type="ECO:0000259" key="25">
    <source>
        <dbReference type="SMART" id="SM00881"/>
    </source>
</evidence>
<dbReference type="SUPFAM" id="SSF52210">
    <property type="entry name" value="Succinyl-CoA synthetase domains"/>
    <property type="match status" value="1"/>
</dbReference>
<sequence>MVVVARNAIGFVIDGPLGPTLVVKPDQLIKRRGKLGLVGINLDLQGVKDWLKDRLMTEAAVGKAKGVLKNFIIEPFVPHKQEEEFYVCVYATREGDHVLFHHEGGVEVGDVDAKALKLLVPVGEKIHEQQVTEQLLTQVPDQKKGVLASFIVGLFSLYEDLYFTYLEINPLVVTQDGVYILDMAAKIDATADYICKVKWGDVEFPPPFGREAYPEEAYIADLDAKSGASLKLTILNPKGRIWTMVAGGGASVVYSDTICDCGGQTYDYAKTILSLMTRDKHPNGKVLIIGGSIANFTNVAATFKGIVRAIKDYQEPLQEHDVTIFVRRGGPNYQEGLRVMGEVGKTTGIPIHVFGTETHMTAIVGMALGHRPIPHEPPSDAHTANFLLNASSNAKTPAATRTASFSEPRITNELCPAKKCKGVPADSLHSILWPLKNAVTSDWKEAQASSGCSGAKATTLFSKHTKTIVWGMQTRAVQGMLDFDYVCSRDEPSVAAMVYPFTGDHKQKFYWGHKEILIPVYKNMADAMKKHPGVDVVISFASLRSAFDSTVEAMQFPQIHTIAIIAEGIPEALTRKMIKMADEKGITIIGPATVGGIKPGCFKIGNTGGMLDNILSSKLYRPGSVAYVSRSGGMSNELNNIISRSTDGVYEGVAIGGDRYPGSTFMDHVLRYQDTPGIKMIVVLGEIGGTEEYKICQGIKEGRITKPVVCWCIGTCATMFSSEVQFGHAGACANQASETAVAKNQALRDAGAYVPKSFDELGDVIKTVYNDLVADGTIVPAEEVPPPTVPMDYSWARELGLIRKPASFMTSICDERGQELIYAGMPITEVFKEEMGIGGVLGLLWFQRRLPRYACQFIEMCLMVTADHGPAVSGAHNTIVCARAGKDLISSLTSGLLTIGDRFGGALDAAAKQFSKAFDSGMLPMEFVNKMKKDGKLIMGIGHRVKSINNPDMRVQILKDFVKQHFPSTQLLDYALDVEKITTSKKPNLILNVDGFIGVAFVDLLRTCGGFTRDEADEFVEIGALNGVFVLGRSMGFIGHYLDQKRLKQGLYRHPWDDISYVLPEHMSM</sequence>
<dbReference type="GO" id="GO:0005524">
    <property type="term" value="F:ATP binding"/>
    <property type="evidence" value="ECO:0007669"/>
    <property type="project" value="UniProtKB-KW"/>
</dbReference>
<evidence type="ECO:0000256" key="20">
    <source>
        <dbReference type="ARBA" id="ARBA00030151"/>
    </source>
</evidence>
<dbReference type="FunFam" id="3.40.50.261:FF:000003">
    <property type="entry name" value="ATP-citrate synthase subunit"/>
    <property type="match status" value="1"/>
</dbReference>
<evidence type="ECO:0000256" key="9">
    <source>
        <dbReference type="ARBA" id="ARBA00022499"/>
    </source>
</evidence>
<dbReference type="InterPro" id="IPR016102">
    <property type="entry name" value="Succinyl-CoA_synth-like"/>
</dbReference>
<dbReference type="InterPro" id="IPR036969">
    <property type="entry name" value="Citrate_synthase_sf"/>
</dbReference>
<dbReference type="InterPro" id="IPR016143">
    <property type="entry name" value="Citrate_synth-like_sm_a-sub"/>
</dbReference>
<dbReference type="InterPro" id="IPR002020">
    <property type="entry name" value="Citrate_synthase"/>
</dbReference>
<evidence type="ECO:0000313" key="26">
    <source>
        <dbReference type="EMBL" id="CAL1600295.1"/>
    </source>
</evidence>
<keyword evidence="9" id="KW-1017">Isopeptide bond</keyword>
<dbReference type="InterPro" id="IPR032263">
    <property type="entry name" value="Citrate-bd"/>
</dbReference>
<dbReference type="PROSITE" id="PS01216">
    <property type="entry name" value="SUCCINYL_COA_LIG_1"/>
    <property type="match status" value="1"/>
</dbReference>
<evidence type="ECO:0000256" key="15">
    <source>
        <dbReference type="ARBA" id="ARBA00022840"/>
    </source>
</evidence>
<evidence type="ECO:0000256" key="7">
    <source>
        <dbReference type="ARBA" id="ARBA00015259"/>
    </source>
</evidence>
<keyword evidence="19" id="KW-0443">Lipid metabolism</keyword>
<dbReference type="PIRSF" id="PIRSF036511">
    <property type="entry name" value="ATP_citrt_syn"/>
    <property type="match status" value="1"/>
</dbReference>
<keyword evidence="17" id="KW-0832">Ubl conjugation</keyword>
<evidence type="ECO:0000256" key="6">
    <source>
        <dbReference type="ARBA" id="ARBA00012639"/>
    </source>
</evidence>
<dbReference type="Proteomes" id="UP001497482">
    <property type="component" value="Chromosome 23"/>
</dbReference>
<evidence type="ECO:0000256" key="3">
    <source>
        <dbReference type="ARBA" id="ARBA00005899"/>
    </source>
</evidence>
<comment type="similarity">
    <text evidence="3">In the C-terminal section; belongs to the succinate/malate CoA ligase alpha subunit family.</text>
</comment>
<dbReference type="SMART" id="SM00881">
    <property type="entry name" value="CoA_binding"/>
    <property type="match status" value="1"/>
</dbReference>
<evidence type="ECO:0000256" key="4">
    <source>
        <dbReference type="ARBA" id="ARBA00010719"/>
    </source>
</evidence>
<comment type="cofactor">
    <cofactor evidence="1">
        <name>Mg(2+)</name>
        <dbReference type="ChEBI" id="CHEBI:18420"/>
    </cofactor>
</comment>
<keyword evidence="12" id="KW-0808">Transferase</keyword>
<evidence type="ECO:0000256" key="24">
    <source>
        <dbReference type="PIRSR" id="PIRSR036511-1"/>
    </source>
</evidence>
<dbReference type="EMBL" id="OZ035845">
    <property type="protein sequence ID" value="CAL1600295.1"/>
    <property type="molecule type" value="Genomic_DNA"/>
</dbReference>
<dbReference type="Gene3D" id="3.40.50.720">
    <property type="entry name" value="NAD(P)-binding Rossmann-like Domain"/>
    <property type="match status" value="1"/>
</dbReference>
<dbReference type="Gene3D" id="1.10.230.10">
    <property type="entry name" value="Cytochrome P450-Terp, domain 2"/>
    <property type="match status" value="1"/>
</dbReference>
<dbReference type="GO" id="GO:0006101">
    <property type="term" value="P:citrate metabolic process"/>
    <property type="evidence" value="ECO:0007669"/>
    <property type="project" value="InterPro"/>
</dbReference>
<dbReference type="GO" id="GO:0006085">
    <property type="term" value="P:acetyl-CoA biosynthetic process"/>
    <property type="evidence" value="ECO:0007669"/>
    <property type="project" value="InterPro"/>
</dbReference>
<keyword evidence="16" id="KW-0460">Magnesium</keyword>
<dbReference type="InterPro" id="IPR056749">
    <property type="entry name" value="Citrate_synth_N"/>
</dbReference>
<evidence type="ECO:0000256" key="14">
    <source>
        <dbReference type="ARBA" id="ARBA00022741"/>
    </source>
</evidence>
<dbReference type="CDD" id="cd06100">
    <property type="entry name" value="CCL_ACL-C"/>
    <property type="match status" value="1"/>
</dbReference>
<dbReference type="InterPro" id="IPR036291">
    <property type="entry name" value="NAD(P)-bd_dom_sf"/>
</dbReference>
<organism evidence="26 27">
    <name type="scientific">Knipowitschia caucasica</name>
    <name type="common">Caucasian dwarf goby</name>
    <name type="synonym">Pomatoschistus caucasicus</name>
    <dbReference type="NCBI Taxonomy" id="637954"/>
    <lineage>
        <taxon>Eukaryota</taxon>
        <taxon>Metazoa</taxon>
        <taxon>Chordata</taxon>
        <taxon>Craniata</taxon>
        <taxon>Vertebrata</taxon>
        <taxon>Euteleostomi</taxon>
        <taxon>Actinopterygii</taxon>
        <taxon>Neopterygii</taxon>
        <taxon>Teleostei</taxon>
        <taxon>Neoteleostei</taxon>
        <taxon>Acanthomorphata</taxon>
        <taxon>Gobiaria</taxon>
        <taxon>Gobiiformes</taxon>
        <taxon>Gobioidei</taxon>
        <taxon>Gobiidae</taxon>
        <taxon>Gobiinae</taxon>
        <taxon>Knipowitschia</taxon>
    </lineage>
</organism>
<dbReference type="FunFam" id="3.40.50.261:FF:000004">
    <property type="entry name" value="ATP-citrate synthase subunit"/>
    <property type="match status" value="1"/>
</dbReference>
<name>A0AAV2LGI6_KNICA</name>
<dbReference type="PROSITE" id="PS00399">
    <property type="entry name" value="SUCCINYL_COA_LIG_2"/>
    <property type="match status" value="1"/>
</dbReference>
<dbReference type="GO" id="GO:0003878">
    <property type="term" value="F:ATP citrate synthase activity"/>
    <property type="evidence" value="ECO:0007669"/>
    <property type="project" value="UniProtKB-EC"/>
</dbReference>
<keyword evidence="27" id="KW-1185">Reference proteome</keyword>
<accession>A0AAV2LGI6</accession>
<comment type="catalytic activity">
    <reaction evidence="22">
        <text>oxaloacetate + acetyl-CoA + ADP + phosphate = citrate + ATP + CoA</text>
        <dbReference type="Rhea" id="RHEA:21160"/>
        <dbReference type="ChEBI" id="CHEBI:16452"/>
        <dbReference type="ChEBI" id="CHEBI:16947"/>
        <dbReference type="ChEBI" id="CHEBI:30616"/>
        <dbReference type="ChEBI" id="CHEBI:43474"/>
        <dbReference type="ChEBI" id="CHEBI:57287"/>
        <dbReference type="ChEBI" id="CHEBI:57288"/>
        <dbReference type="ChEBI" id="CHEBI:456216"/>
        <dbReference type="EC" id="2.3.3.8"/>
    </reaction>
    <physiologicalReaction direction="right-to-left" evidence="22">
        <dbReference type="Rhea" id="RHEA:21162"/>
    </physiologicalReaction>
</comment>
<dbReference type="GO" id="GO:0046872">
    <property type="term" value="F:metal ion binding"/>
    <property type="evidence" value="ECO:0007669"/>
    <property type="project" value="UniProtKB-KW"/>
</dbReference>
<dbReference type="InterPro" id="IPR017440">
    <property type="entry name" value="Cit_synth/succinyl-CoA_lig_AS"/>
</dbReference>
<reference evidence="26 27" key="1">
    <citation type="submission" date="2024-04" db="EMBL/GenBank/DDBJ databases">
        <authorList>
            <person name="Waldvogel A.-M."/>
            <person name="Schoenle A."/>
        </authorList>
    </citation>
    <scope>NUCLEOTIDE SEQUENCE [LARGE SCALE GENOMIC DNA]</scope>
</reference>
<evidence type="ECO:0000256" key="16">
    <source>
        <dbReference type="ARBA" id="ARBA00022842"/>
    </source>
</evidence>
<keyword evidence="18" id="KW-0007">Acetylation</keyword>
<dbReference type="SUPFAM" id="SSF51735">
    <property type="entry name" value="NAD(P)-binding Rossmann-fold domains"/>
    <property type="match status" value="1"/>
</dbReference>
<comment type="similarity">
    <text evidence="4">In the N-terminal section; belongs to the succinate/malate CoA ligase beta subunit family.</text>
</comment>
<dbReference type="PROSITE" id="PS01217">
    <property type="entry name" value="SUCCINYL_COA_LIG_3"/>
    <property type="match status" value="1"/>
</dbReference>
<evidence type="ECO:0000256" key="21">
    <source>
        <dbReference type="ARBA" id="ARBA00030982"/>
    </source>
</evidence>
<dbReference type="InterPro" id="IPR033847">
    <property type="entry name" value="Citrt_syn/SCS-alpha_CS"/>
</dbReference>
<evidence type="ECO:0000256" key="11">
    <source>
        <dbReference type="ARBA" id="ARBA00022553"/>
    </source>
</evidence>
<dbReference type="Gene3D" id="3.30.470.110">
    <property type="match status" value="1"/>
</dbReference>
<dbReference type="EC" id="2.3.3.8" evidence="6"/>
<dbReference type="Gene3D" id="3.40.50.261">
    <property type="entry name" value="Succinyl-CoA synthetase domains"/>
    <property type="match status" value="2"/>
</dbReference>
<keyword evidence="13" id="KW-0479">Metal-binding</keyword>
<dbReference type="SUPFAM" id="SSF48256">
    <property type="entry name" value="Citrate synthase"/>
    <property type="match status" value="1"/>
</dbReference>
<evidence type="ECO:0000256" key="1">
    <source>
        <dbReference type="ARBA" id="ARBA00001946"/>
    </source>
</evidence>
<proteinExistence type="inferred from homology"/>
<comment type="subunit">
    <text evidence="5">Homotetramer.</text>
</comment>
<dbReference type="Pfam" id="PF02629">
    <property type="entry name" value="CoA_binding"/>
    <property type="match status" value="1"/>
</dbReference>
<dbReference type="InterPro" id="IPR003781">
    <property type="entry name" value="CoA-bd"/>
</dbReference>
<evidence type="ECO:0000256" key="5">
    <source>
        <dbReference type="ARBA" id="ARBA00011881"/>
    </source>
</evidence>
<feature type="active site" description="Tele-phosphohistidine intermediate" evidence="24">
    <location>
        <position position="728"/>
    </location>
</feature>
<evidence type="ECO:0000256" key="18">
    <source>
        <dbReference type="ARBA" id="ARBA00022990"/>
    </source>
</evidence>
<dbReference type="AlphaFoldDB" id="A0AAV2LGI6"/>
<dbReference type="GO" id="GO:0005829">
    <property type="term" value="C:cytosol"/>
    <property type="evidence" value="ECO:0007669"/>
    <property type="project" value="UniProtKB-SubCell"/>
</dbReference>
<dbReference type="Pfam" id="PF00285">
    <property type="entry name" value="Citrate_synt"/>
    <property type="match status" value="1"/>
</dbReference>
<evidence type="ECO:0000256" key="13">
    <source>
        <dbReference type="ARBA" id="ARBA00022723"/>
    </source>
</evidence>
<comment type="subcellular location">
    <subcellularLocation>
        <location evidence="2">Cytoplasm</location>
        <location evidence="2">Cytosol</location>
    </subcellularLocation>
</comment>
<evidence type="ECO:0000256" key="12">
    <source>
        <dbReference type="ARBA" id="ARBA00022679"/>
    </source>
</evidence>
<dbReference type="Pfam" id="PF16114">
    <property type="entry name" value="Citrate_bind"/>
    <property type="match status" value="2"/>
</dbReference>
<evidence type="ECO:0000256" key="2">
    <source>
        <dbReference type="ARBA" id="ARBA00004514"/>
    </source>
</evidence>
<keyword evidence="10" id="KW-0444">Lipid biosynthesis</keyword>
<dbReference type="PANTHER" id="PTHR23118:SF42">
    <property type="entry name" value="ATP-CITRATE SYNTHASE"/>
    <property type="match status" value="1"/>
</dbReference>
<dbReference type="InterPro" id="IPR017866">
    <property type="entry name" value="Succ-CoA_synthase_bsu_CS"/>
</dbReference>
<dbReference type="InterPro" id="IPR014608">
    <property type="entry name" value="ATP-citrate_synthase"/>
</dbReference>
<protein>
    <recommendedName>
        <fullName evidence="7">ATP-citrate synthase</fullName>
        <ecNumber evidence="6">2.3.3.8</ecNumber>
    </recommendedName>
    <alternativeName>
        <fullName evidence="20">ATP-citrate (pro-S-)-lyase</fullName>
    </alternativeName>
    <alternativeName>
        <fullName evidence="21">Citrate cleavage enzyme</fullName>
    </alternativeName>
</protein>
<dbReference type="FunFam" id="1.10.230.10:FF:000004">
    <property type="entry name" value="ATP-citrate synthase"/>
    <property type="match status" value="1"/>
</dbReference>
<evidence type="ECO:0000256" key="17">
    <source>
        <dbReference type="ARBA" id="ARBA00022843"/>
    </source>
</evidence>
<keyword evidence="11" id="KW-0597">Phosphoprotein</keyword>
<keyword evidence="8" id="KW-0963">Cytoplasm</keyword>
<keyword evidence="14" id="KW-0547">Nucleotide-binding</keyword>
<dbReference type="Pfam" id="PF24948">
    <property type="entry name" value="Citrate_synth_N"/>
    <property type="match status" value="1"/>
</dbReference>
<dbReference type="FunFam" id="3.40.50.720:FF:000024">
    <property type="entry name" value="Probable ATP-citrate synthase"/>
    <property type="match status" value="1"/>
</dbReference>
<evidence type="ECO:0000313" key="27">
    <source>
        <dbReference type="Proteomes" id="UP001497482"/>
    </source>
</evidence>
<dbReference type="GO" id="GO:0006633">
    <property type="term" value="P:fatty acid biosynthetic process"/>
    <property type="evidence" value="ECO:0007669"/>
    <property type="project" value="TreeGrafter"/>
</dbReference>
<evidence type="ECO:0000256" key="23">
    <source>
        <dbReference type="ARBA" id="ARBA00093367"/>
    </source>
</evidence>
<gene>
    <name evidence="26" type="ORF">KC01_LOCUS28397</name>
</gene>
<evidence type="ECO:0000256" key="22">
    <source>
        <dbReference type="ARBA" id="ARBA00048669"/>
    </source>
</evidence>
<dbReference type="SUPFAM" id="SSF56059">
    <property type="entry name" value="Glutathione synthetase ATP-binding domain-like"/>
    <property type="match status" value="1"/>
</dbReference>
<evidence type="ECO:0000256" key="10">
    <source>
        <dbReference type="ARBA" id="ARBA00022516"/>
    </source>
</evidence>
<comment type="function">
    <text evidence="23">Catalyzes the cleavage of citrate into oxaloacetate and acetyl-CoA, the latter serving as common substrate in multiple biochemical reactions in protein, carbohydrate and lipid metabolism.</text>
</comment>
<feature type="domain" description="CoA-binding" evidence="25">
    <location>
        <begin position="460"/>
        <end position="569"/>
    </location>
</feature>
<dbReference type="InterPro" id="IPR005811">
    <property type="entry name" value="SUCC_ACL_C"/>
</dbReference>
<dbReference type="Pfam" id="PF00549">
    <property type="entry name" value="Ligase_CoA"/>
    <property type="match status" value="1"/>
</dbReference>